<dbReference type="RefSeq" id="WP_187967384.1">
    <property type="nucleotide sequence ID" value="NZ_JACVDC010000099.1"/>
</dbReference>
<dbReference type="InterPro" id="IPR051531">
    <property type="entry name" value="N-acetyltransferase"/>
</dbReference>
<dbReference type="Proteomes" id="UP000653730">
    <property type="component" value="Unassembled WGS sequence"/>
</dbReference>
<sequence length="185" mass="21457">MNNNNFIEINTERLSLRKLNSADWEMIAYLRTDKEVNKFVKRPDAGSKEKALAFISKIEGGIKKGDMYYWSISENNNPGMIGSICLWNFPEGRKTAEIGYDLSPEFQGQGIMNEALKSILEFGFYNLNLESIEAYTHRDNESSKRLLERNGFKRITGKKDENNQDNIIYEIREQQFHVTEKVKDA</sequence>
<proteinExistence type="predicted"/>
<comment type="caution">
    <text evidence="2">The sequence shown here is derived from an EMBL/GenBank/DDBJ whole genome shotgun (WGS) entry which is preliminary data.</text>
</comment>
<dbReference type="Pfam" id="PF13302">
    <property type="entry name" value="Acetyltransf_3"/>
    <property type="match status" value="1"/>
</dbReference>
<keyword evidence="3" id="KW-1185">Reference proteome</keyword>
<dbReference type="PROSITE" id="PS51186">
    <property type="entry name" value="GNAT"/>
    <property type="match status" value="1"/>
</dbReference>
<dbReference type="EMBL" id="JACVDC010000099">
    <property type="protein sequence ID" value="MBC9798259.1"/>
    <property type="molecule type" value="Genomic_DNA"/>
</dbReference>
<dbReference type="AlphaFoldDB" id="A0A926JVR5"/>
<gene>
    <name evidence="2" type="ORF">IBL28_19985</name>
</gene>
<feature type="domain" description="N-acetyltransferase" evidence="1">
    <location>
        <begin position="14"/>
        <end position="174"/>
    </location>
</feature>
<dbReference type="Gene3D" id="3.40.630.30">
    <property type="match status" value="1"/>
</dbReference>
<dbReference type="PANTHER" id="PTHR43792:SF1">
    <property type="entry name" value="N-ACETYLTRANSFERASE DOMAIN-CONTAINING PROTEIN"/>
    <property type="match status" value="1"/>
</dbReference>
<organism evidence="2 3">
    <name type="scientific">Sinomicrobium weinanense</name>
    <dbReference type="NCBI Taxonomy" id="2842200"/>
    <lineage>
        <taxon>Bacteria</taxon>
        <taxon>Pseudomonadati</taxon>
        <taxon>Bacteroidota</taxon>
        <taxon>Flavobacteriia</taxon>
        <taxon>Flavobacteriales</taxon>
        <taxon>Flavobacteriaceae</taxon>
        <taxon>Sinomicrobium</taxon>
    </lineage>
</organism>
<evidence type="ECO:0000313" key="3">
    <source>
        <dbReference type="Proteomes" id="UP000653730"/>
    </source>
</evidence>
<reference evidence="2 3" key="1">
    <citation type="submission" date="2020-09" db="EMBL/GenBank/DDBJ databases">
        <title>Sinomicrobium weinanense sp. nov., a halophilic bacteria isolated from saline-alkali soil.</title>
        <authorList>
            <person name="Wu P."/>
            <person name="Ren H."/>
            <person name="Mei Y."/>
            <person name="Liang Y."/>
            <person name="Chen Z."/>
        </authorList>
    </citation>
    <scope>NUCLEOTIDE SEQUENCE [LARGE SCALE GENOMIC DNA]</scope>
    <source>
        <strain evidence="2 3">FJxs</strain>
    </source>
</reference>
<dbReference type="GO" id="GO:0016747">
    <property type="term" value="F:acyltransferase activity, transferring groups other than amino-acyl groups"/>
    <property type="evidence" value="ECO:0007669"/>
    <property type="project" value="InterPro"/>
</dbReference>
<name>A0A926JVR5_9FLAO</name>
<accession>A0A926JVR5</accession>
<evidence type="ECO:0000259" key="1">
    <source>
        <dbReference type="PROSITE" id="PS51186"/>
    </source>
</evidence>
<dbReference type="CDD" id="cd04301">
    <property type="entry name" value="NAT_SF"/>
    <property type="match status" value="1"/>
</dbReference>
<dbReference type="InterPro" id="IPR000182">
    <property type="entry name" value="GNAT_dom"/>
</dbReference>
<dbReference type="PANTHER" id="PTHR43792">
    <property type="entry name" value="GNAT FAMILY, PUTATIVE (AFU_ORTHOLOGUE AFUA_3G00765)-RELATED-RELATED"/>
    <property type="match status" value="1"/>
</dbReference>
<dbReference type="SUPFAM" id="SSF55729">
    <property type="entry name" value="Acyl-CoA N-acyltransferases (Nat)"/>
    <property type="match status" value="1"/>
</dbReference>
<dbReference type="InterPro" id="IPR016181">
    <property type="entry name" value="Acyl_CoA_acyltransferase"/>
</dbReference>
<evidence type="ECO:0000313" key="2">
    <source>
        <dbReference type="EMBL" id="MBC9798259.1"/>
    </source>
</evidence>
<protein>
    <submittedName>
        <fullName evidence="2">GNAT family N-acetyltransferase</fullName>
    </submittedName>
</protein>